<dbReference type="STRING" id="405436.SAMN05444365_10144"/>
<evidence type="ECO:0000313" key="3">
    <source>
        <dbReference type="Proteomes" id="UP000242415"/>
    </source>
</evidence>
<proteinExistence type="predicted"/>
<sequence length="124" mass="13327">MKRRQAGAGKLRWRSGDAESRTAAPSPSATSTHWWESQRLLLRQAVVPRAPIWAILRSLRQSPPAGRAAAPDRACGCAHACIAAIVKFAVIIRIVSVRASVVDVHHLRAARTLAIGHSPDKAGT</sequence>
<feature type="compositionally biased region" description="Low complexity" evidence="1">
    <location>
        <begin position="22"/>
        <end position="31"/>
    </location>
</feature>
<accession>A0A1H3FMD1</accession>
<feature type="region of interest" description="Disordered" evidence="1">
    <location>
        <begin position="1"/>
        <end position="31"/>
    </location>
</feature>
<gene>
    <name evidence="2" type="ORF">SAMN05444365_10144</name>
</gene>
<organism evidence="2 3">
    <name type="scientific">Micromonospora pattaloongensis</name>
    <dbReference type="NCBI Taxonomy" id="405436"/>
    <lineage>
        <taxon>Bacteria</taxon>
        <taxon>Bacillati</taxon>
        <taxon>Actinomycetota</taxon>
        <taxon>Actinomycetes</taxon>
        <taxon>Micromonosporales</taxon>
        <taxon>Micromonosporaceae</taxon>
        <taxon>Micromonospora</taxon>
    </lineage>
</organism>
<keyword evidence="3" id="KW-1185">Reference proteome</keyword>
<dbReference type="AlphaFoldDB" id="A0A1H3FMD1"/>
<name>A0A1H3FMD1_9ACTN</name>
<reference evidence="3" key="1">
    <citation type="submission" date="2016-10" db="EMBL/GenBank/DDBJ databases">
        <authorList>
            <person name="Varghese N."/>
            <person name="Submissions S."/>
        </authorList>
    </citation>
    <scope>NUCLEOTIDE SEQUENCE [LARGE SCALE GENOMIC DNA]</scope>
    <source>
        <strain evidence="3">DSM 45245</strain>
    </source>
</reference>
<dbReference type="EMBL" id="FNPH01000001">
    <property type="protein sequence ID" value="SDX91279.1"/>
    <property type="molecule type" value="Genomic_DNA"/>
</dbReference>
<protein>
    <submittedName>
        <fullName evidence="2">Uncharacterized protein</fullName>
    </submittedName>
</protein>
<evidence type="ECO:0000313" key="2">
    <source>
        <dbReference type="EMBL" id="SDX91279.1"/>
    </source>
</evidence>
<evidence type="ECO:0000256" key="1">
    <source>
        <dbReference type="SAM" id="MobiDB-lite"/>
    </source>
</evidence>
<dbReference type="Proteomes" id="UP000242415">
    <property type="component" value="Unassembled WGS sequence"/>
</dbReference>